<dbReference type="InterPro" id="IPR025962">
    <property type="entry name" value="SdpI/YhfL"/>
</dbReference>
<gene>
    <name evidence="2" type="ORF">SSCH_390006</name>
</gene>
<feature type="transmembrane region" description="Helical" evidence="1">
    <location>
        <begin position="85"/>
        <end position="109"/>
    </location>
</feature>
<keyword evidence="1" id="KW-0472">Membrane</keyword>
<dbReference type="Pfam" id="PF13630">
    <property type="entry name" value="SdpI"/>
    <property type="match status" value="1"/>
</dbReference>
<accession>A0A0B7MLT3</accession>
<keyword evidence="1" id="KW-0812">Transmembrane</keyword>
<dbReference type="Proteomes" id="UP000046155">
    <property type="component" value="Unassembled WGS sequence"/>
</dbReference>
<protein>
    <recommendedName>
        <fullName evidence="4">SdpI/YhfL protein family</fullName>
    </recommendedName>
</protein>
<feature type="transmembrane region" description="Helical" evidence="1">
    <location>
        <begin position="12"/>
        <end position="30"/>
    </location>
</feature>
<dbReference type="AlphaFoldDB" id="A0A0B7MLT3"/>
<dbReference type="OrthoDB" id="9808690at2"/>
<dbReference type="RefSeq" id="WP_044665185.1">
    <property type="nucleotide sequence ID" value="NZ_CDRZ01000235.1"/>
</dbReference>
<sequence>MNGIPELFVTNTLTGAILLALSIPLVKNAVKMNYIYGIRIEKALESEENWYKINNFAGKRLIFWSIILVCVGIFNYFINIDKNPVLFNIFALAPGIIIIPWIIEIHVFAKKL</sequence>
<reference evidence="3" key="1">
    <citation type="submission" date="2015-01" db="EMBL/GenBank/DDBJ databases">
        <authorList>
            <person name="Manzoor Shahid"/>
            <person name="Zubair Saima"/>
        </authorList>
    </citation>
    <scope>NUCLEOTIDE SEQUENCE [LARGE SCALE GENOMIC DNA]</scope>
    <source>
        <strain evidence="3">Sp3</strain>
    </source>
</reference>
<proteinExistence type="predicted"/>
<evidence type="ECO:0000313" key="3">
    <source>
        <dbReference type="Proteomes" id="UP000046155"/>
    </source>
</evidence>
<evidence type="ECO:0000256" key="1">
    <source>
        <dbReference type="SAM" id="Phobius"/>
    </source>
</evidence>
<name>A0A0B7MLT3_9FIRM</name>
<organism evidence="2 3">
    <name type="scientific">Syntrophaceticus schinkii</name>
    <dbReference type="NCBI Taxonomy" id="499207"/>
    <lineage>
        <taxon>Bacteria</taxon>
        <taxon>Bacillati</taxon>
        <taxon>Bacillota</taxon>
        <taxon>Clostridia</taxon>
        <taxon>Thermoanaerobacterales</taxon>
        <taxon>Thermoanaerobacterales Family III. Incertae Sedis</taxon>
        <taxon>Syntrophaceticus</taxon>
    </lineage>
</organism>
<evidence type="ECO:0008006" key="4">
    <source>
        <dbReference type="Google" id="ProtNLM"/>
    </source>
</evidence>
<dbReference type="EMBL" id="CDRZ01000235">
    <property type="protein sequence ID" value="CEO89163.1"/>
    <property type="molecule type" value="Genomic_DNA"/>
</dbReference>
<evidence type="ECO:0000313" key="2">
    <source>
        <dbReference type="EMBL" id="CEO89163.1"/>
    </source>
</evidence>
<keyword evidence="3" id="KW-1185">Reference proteome</keyword>
<feature type="transmembrane region" description="Helical" evidence="1">
    <location>
        <begin position="61"/>
        <end position="79"/>
    </location>
</feature>
<keyword evidence="1" id="KW-1133">Transmembrane helix</keyword>